<dbReference type="EMBL" id="MHWD01000005">
    <property type="protein sequence ID" value="OHB04774.1"/>
    <property type="molecule type" value="Genomic_DNA"/>
</dbReference>
<protein>
    <recommendedName>
        <fullName evidence="4">DUF5671 domain-containing protein</fullName>
    </recommendedName>
</protein>
<keyword evidence="1" id="KW-0472">Membrane</keyword>
<feature type="transmembrane region" description="Helical" evidence="1">
    <location>
        <begin position="74"/>
        <end position="96"/>
    </location>
</feature>
<gene>
    <name evidence="2" type="ORF">A2920_00705</name>
</gene>
<keyword evidence="1" id="KW-1133">Transmembrane helix</keyword>
<feature type="transmembrane region" description="Helical" evidence="1">
    <location>
        <begin position="6"/>
        <end position="26"/>
    </location>
</feature>
<reference evidence="2 3" key="1">
    <citation type="journal article" date="2016" name="Nat. Commun.">
        <title>Thousands of microbial genomes shed light on interconnected biogeochemical processes in an aquifer system.</title>
        <authorList>
            <person name="Anantharaman K."/>
            <person name="Brown C.T."/>
            <person name="Hug L.A."/>
            <person name="Sharon I."/>
            <person name="Castelle C.J."/>
            <person name="Probst A.J."/>
            <person name="Thomas B.C."/>
            <person name="Singh A."/>
            <person name="Wilkins M.J."/>
            <person name="Karaoz U."/>
            <person name="Brodie E.L."/>
            <person name="Williams K.H."/>
            <person name="Hubbard S.S."/>
            <person name="Banfield J.F."/>
        </authorList>
    </citation>
    <scope>NUCLEOTIDE SEQUENCE [LARGE SCALE GENOMIC DNA]</scope>
</reference>
<feature type="transmembrane region" description="Helical" evidence="1">
    <location>
        <begin position="38"/>
        <end position="59"/>
    </location>
</feature>
<accession>A0A1G2U5N8</accession>
<dbReference type="AlphaFoldDB" id="A0A1G2U5N8"/>
<evidence type="ECO:0000256" key="1">
    <source>
        <dbReference type="SAM" id="Phobius"/>
    </source>
</evidence>
<evidence type="ECO:0008006" key="4">
    <source>
        <dbReference type="Google" id="ProtNLM"/>
    </source>
</evidence>
<name>A0A1G2U5N8_9BACT</name>
<proteinExistence type="predicted"/>
<sequence length="101" mass="11089">MNKNPFINAVLAGAYIVLIVSVIKLFSTLGGPEESIFIPMTMISLLVLSVALMGFLFFYEPLRLLMNNQKEAAASFFVKTLGAFAVIVVIFVVLLFSKLIV</sequence>
<evidence type="ECO:0000313" key="3">
    <source>
        <dbReference type="Proteomes" id="UP000179283"/>
    </source>
</evidence>
<evidence type="ECO:0000313" key="2">
    <source>
        <dbReference type="EMBL" id="OHB04774.1"/>
    </source>
</evidence>
<organism evidence="2 3">
    <name type="scientific">Candidatus Zambryskibacteria bacterium RIFCSPLOWO2_01_FULL_43_17</name>
    <dbReference type="NCBI Taxonomy" id="1802760"/>
    <lineage>
        <taxon>Bacteria</taxon>
        <taxon>Candidatus Zambryskiibacteriota</taxon>
    </lineage>
</organism>
<dbReference type="Proteomes" id="UP000179283">
    <property type="component" value="Unassembled WGS sequence"/>
</dbReference>
<comment type="caution">
    <text evidence="2">The sequence shown here is derived from an EMBL/GenBank/DDBJ whole genome shotgun (WGS) entry which is preliminary data.</text>
</comment>
<keyword evidence="1" id="KW-0812">Transmembrane</keyword>